<keyword evidence="7" id="KW-0812">Transmembrane</keyword>
<dbReference type="Gene3D" id="1.10.287.130">
    <property type="match status" value="1"/>
</dbReference>
<dbReference type="Proteomes" id="UP000198706">
    <property type="component" value="Unassembled WGS sequence"/>
</dbReference>
<feature type="domain" description="PAS" evidence="9">
    <location>
        <begin position="1090"/>
        <end position="1151"/>
    </location>
</feature>
<dbReference type="SMART" id="SM00091">
    <property type="entry name" value="PAS"/>
    <property type="match status" value="4"/>
</dbReference>
<feature type="transmembrane region" description="Helical" evidence="7">
    <location>
        <begin position="12"/>
        <end position="31"/>
    </location>
</feature>
<sequence>MKARHLIIQAYLHCLAFALIAMGVVSLLGYLQIEHPTRHSTVLLPDSALVSLLLGLVLLTTARALRPLSLILATPLLALALYSLVHNYVAGSADNGTSLVTGFLRVRSALAVSTLALTLAMLCSSGGAFGKLFCRGIGLVIVLVGLLSQLAIWLPGLEMARLGFKPGTTSVANLFSILLGIAALLLTELPAQRERLLDRPSLVVGIIGALLTCLSWYMLSLQSIDSLTRQSDLLLSKARLGIERSLDARLSLIQRLVERWQVVGAIPAERLWEQEADSYLRDFSSIRLIGMLDGRLEPRLMRMRNASARHWLEHFLEDPEHRDWLIESQRGSKPDMSHVELIEGSPSAMIIMPLHLPAGDGVVIAGLDIPDLLANILGGDQSGFVIRVYEEDKLVIDTRADRPQRFSVEVGELDIQLEHGTTWRLVSFLGDPQQQASMAFLPTLVMLFGLGFTFFLVVSQRLVRLTVERNDRLRQTNQELEDSLQRQASLQALNQRIMAFSMDVLCSMDEQGRFTQLSPSSATVFGYLPEELIGHAYLDCIVPEERERTQAEVRAIINGSSNQPIRNRFCRKDGSIVHVLWSADWSANDRTLFAVAHDITRLVQNEAYAEDQRDILSMISTNQGLADILQAVCQMAESQDAGALCVLQLMDREQRTLHLGAAPSLPEAFRRTHESLPNDPDDNPFSSAVQSRQLTIVEDFAHESRWREQRSRLQEHGLHACWVIPLLSYHGEVLGTFSLYHRPPRAPDSEQLQLMATAAQLAAIAIERERDQIRLQESEERYRSLFTFNPDPVFSFDLNGNFESMNQAGCQLTGYREENLIGRNFSMLVLAEEMPRVSNHFQAARSGEAQRYEVKCRTESGELLELYVTNLPMVVKDRIVGVYGIAKDIGERNRMNRALREALMHSERQAELLRGLSQTAVHMSGILDIQALLDYLAEQMRLLIGAHLAVIHLEEDAGARTQQTSATSLSEKYAAWTGTQPLFDSGGIYALISESPHPQIMTQAELDAYQQWYGSGERKSPPLRGSLSVPLKDPNGKKLGRLLLSDKYAGDFDQDDLAIAQQFAQMTATMLENNRLMREVLSGEQRLQAQLEFTSAITDSIAEGLIAIDAQGLLTFVNPAAAYLIGRPAETLLGEPLAEQLPLPVAEWSHPGEGQGSLHGEFCLRDDRGEELCLAYDSAPLQGSRGPNGWVVAFRDISAQRRASQAMRERDQFFTLSLEMFCLISLQGHFIQVNPAFVMVLGYPAERLIDQPYLDLIHTEDRPIIEAAIRRLQEGHLVQDLETRVTDSQGRLRWLQLSAALGDDRVIYCAARDITQRKADEQALQDTLRELERSNRELQEFAFVASHDLQEPLRKIQAFSERLESQAESLSEEGRDYLQRMSQAASRMQSLIRDLLAYSRVTTRGQPFVSVELDQILDGVLQDMETSLESSGAEIQRSPLPPLQGDPTQLRQLLQNLLSNAVKFHQENQPPRVRIYAERQSPKEWTLCVADNGIGFEEKYLDRIFNPFQRLHGRQAYPGTGIGLAIVKKIVERHGASITANSQPGQGTTFRIRFRT</sequence>
<feature type="transmembrane region" description="Helical" evidence="7">
    <location>
        <begin position="201"/>
        <end position="219"/>
    </location>
</feature>
<dbReference type="PANTHER" id="PTHR43304">
    <property type="entry name" value="PHYTOCHROME-LIKE PROTEIN CPH1"/>
    <property type="match status" value="1"/>
</dbReference>
<name>A0A1G8XQN3_9PSED</name>
<keyword evidence="4" id="KW-0808">Transferase</keyword>
<dbReference type="Pfam" id="PF00989">
    <property type="entry name" value="PAS"/>
    <property type="match status" value="2"/>
</dbReference>
<dbReference type="SUPFAM" id="SSF55785">
    <property type="entry name" value="PYP-like sensor domain (PAS domain)"/>
    <property type="match status" value="4"/>
</dbReference>
<dbReference type="InterPro" id="IPR001610">
    <property type="entry name" value="PAC"/>
</dbReference>
<keyword evidence="12" id="KW-1185">Reference proteome</keyword>
<dbReference type="NCBIfam" id="TIGR00229">
    <property type="entry name" value="sensory_box"/>
    <property type="match status" value="4"/>
</dbReference>
<dbReference type="Gene3D" id="3.30.450.20">
    <property type="entry name" value="PAS domain"/>
    <property type="match status" value="4"/>
</dbReference>
<feature type="domain" description="Histidine kinase" evidence="8">
    <location>
        <begin position="1344"/>
        <end position="1556"/>
    </location>
</feature>
<dbReference type="InterPro" id="IPR004358">
    <property type="entry name" value="Sig_transdc_His_kin-like_C"/>
</dbReference>
<keyword evidence="7" id="KW-1133">Transmembrane helix</keyword>
<feature type="domain" description="PAS" evidence="9">
    <location>
        <begin position="508"/>
        <end position="560"/>
    </location>
</feature>
<dbReference type="SMART" id="SM00387">
    <property type="entry name" value="HATPase_c"/>
    <property type="match status" value="1"/>
</dbReference>
<dbReference type="InterPro" id="IPR000014">
    <property type="entry name" value="PAS"/>
</dbReference>
<feature type="domain" description="PAS" evidence="9">
    <location>
        <begin position="778"/>
        <end position="848"/>
    </location>
</feature>
<dbReference type="Pfam" id="PF08447">
    <property type="entry name" value="PAS_3"/>
    <property type="match status" value="1"/>
</dbReference>
<dbReference type="CDD" id="cd00082">
    <property type="entry name" value="HisKA"/>
    <property type="match status" value="1"/>
</dbReference>
<dbReference type="GO" id="GO:0006355">
    <property type="term" value="P:regulation of DNA-templated transcription"/>
    <property type="evidence" value="ECO:0007669"/>
    <property type="project" value="InterPro"/>
</dbReference>
<feature type="coiled-coil region" evidence="6">
    <location>
        <begin position="463"/>
        <end position="493"/>
    </location>
</feature>
<comment type="catalytic activity">
    <reaction evidence="1">
        <text>ATP + protein L-histidine = ADP + protein N-phospho-L-histidine.</text>
        <dbReference type="EC" id="2.7.13.3"/>
    </reaction>
</comment>
<feature type="coiled-coil region" evidence="6">
    <location>
        <begin position="1314"/>
        <end position="1380"/>
    </location>
</feature>
<feature type="transmembrane region" description="Helical" evidence="7">
    <location>
        <begin position="68"/>
        <end position="89"/>
    </location>
</feature>
<evidence type="ECO:0000256" key="7">
    <source>
        <dbReference type="SAM" id="Phobius"/>
    </source>
</evidence>
<evidence type="ECO:0000256" key="1">
    <source>
        <dbReference type="ARBA" id="ARBA00000085"/>
    </source>
</evidence>
<dbReference type="InterPro" id="IPR052162">
    <property type="entry name" value="Sensor_kinase/Photoreceptor"/>
</dbReference>
<organism evidence="11 12">
    <name type="scientific">Pseudomonas indica</name>
    <dbReference type="NCBI Taxonomy" id="137658"/>
    <lineage>
        <taxon>Bacteria</taxon>
        <taxon>Pseudomonadati</taxon>
        <taxon>Pseudomonadota</taxon>
        <taxon>Gammaproteobacteria</taxon>
        <taxon>Pseudomonadales</taxon>
        <taxon>Pseudomonadaceae</taxon>
        <taxon>Pseudomonas</taxon>
    </lineage>
</organism>
<evidence type="ECO:0000256" key="2">
    <source>
        <dbReference type="ARBA" id="ARBA00012438"/>
    </source>
</evidence>
<feature type="transmembrane region" description="Helical" evidence="7">
    <location>
        <begin position="109"/>
        <end position="129"/>
    </location>
</feature>
<reference evidence="11 12" key="1">
    <citation type="submission" date="2016-10" db="EMBL/GenBank/DDBJ databases">
        <authorList>
            <person name="de Groot N.N."/>
        </authorList>
    </citation>
    <scope>NUCLEOTIDE SEQUENCE [LARGE SCALE GENOMIC DNA]</scope>
    <source>
        <strain evidence="11 12">JCM 21544</strain>
    </source>
</reference>
<dbReference type="InterPro" id="IPR013767">
    <property type="entry name" value="PAS_fold"/>
</dbReference>
<keyword evidence="3" id="KW-0597">Phosphoprotein</keyword>
<dbReference type="PROSITE" id="PS50109">
    <property type="entry name" value="HIS_KIN"/>
    <property type="match status" value="1"/>
</dbReference>
<dbReference type="PROSITE" id="PS50113">
    <property type="entry name" value="PAC"/>
    <property type="match status" value="1"/>
</dbReference>
<dbReference type="InterPro" id="IPR000700">
    <property type="entry name" value="PAS-assoc_C"/>
</dbReference>
<feature type="transmembrane region" description="Helical" evidence="7">
    <location>
        <begin position="168"/>
        <end position="189"/>
    </location>
</feature>
<dbReference type="SMART" id="SM00086">
    <property type="entry name" value="PAC"/>
    <property type="match status" value="4"/>
</dbReference>
<proteinExistence type="predicted"/>
<dbReference type="SUPFAM" id="SSF55874">
    <property type="entry name" value="ATPase domain of HSP90 chaperone/DNA topoisomerase II/histidine kinase"/>
    <property type="match status" value="1"/>
</dbReference>
<evidence type="ECO:0000259" key="8">
    <source>
        <dbReference type="PROSITE" id="PS50109"/>
    </source>
</evidence>
<dbReference type="Pfam" id="PF13185">
    <property type="entry name" value="GAF_2"/>
    <property type="match status" value="2"/>
</dbReference>
<evidence type="ECO:0000313" key="12">
    <source>
        <dbReference type="Proteomes" id="UP000198706"/>
    </source>
</evidence>
<accession>A0A1G8XQN3</accession>
<feature type="domain" description="PAS" evidence="9">
    <location>
        <begin position="1223"/>
        <end position="1276"/>
    </location>
</feature>
<evidence type="ECO:0000256" key="4">
    <source>
        <dbReference type="ARBA" id="ARBA00022679"/>
    </source>
</evidence>
<dbReference type="GO" id="GO:0005886">
    <property type="term" value="C:plasma membrane"/>
    <property type="evidence" value="ECO:0007669"/>
    <property type="project" value="UniProtKB-ARBA"/>
</dbReference>
<keyword evidence="7" id="KW-0472">Membrane</keyword>
<dbReference type="SMART" id="SM00388">
    <property type="entry name" value="HisKA"/>
    <property type="match status" value="1"/>
</dbReference>
<protein>
    <recommendedName>
        <fullName evidence="2">histidine kinase</fullName>
        <ecNumber evidence="2">2.7.13.3</ecNumber>
    </recommendedName>
</protein>
<dbReference type="PANTHER" id="PTHR43304:SF1">
    <property type="entry name" value="PAC DOMAIN-CONTAINING PROTEIN"/>
    <property type="match status" value="1"/>
</dbReference>
<dbReference type="InterPro" id="IPR013655">
    <property type="entry name" value="PAS_fold_3"/>
</dbReference>
<evidence type="ECO:0000256" key="5">
    <source>
        <dbReference type="ARBA" id="ARBA00022777"/>
    </source>
</evidence>
<evidence type="ECO:0000313" key="11">
    <source>
        <dbReference type="EMBL" id="SDJ92901.1"/>
    </source>
</evidence>
<evidence type="ECO:0000259" key="10">
    <source>
        <dbReference type="PROSITE" id="PS50113"/>
    </source>
</evidence>
<dbReference type="EMBL" id="FNFD01000003">
    <property type="protein sequence ID" value="SDJ92901.1"/>
    <property type="molecule type" value="Genomic_DNA"/>
</dbReference>
<keyword evidence="6" id="KW-0175">Coiled coil</keyword>
<dbReference type="Pfam" id="PF02518">
    <property type="entry name" value="HATPase_c"/>
    <property type="match status" value="1"/>
</dbReference>
<dbReference type="InterPro" id="IPR035965">
    <property type="entry name" value="PAS-like_dom_sf"/>
</dbReference>
<dbReference type="FunFam" id="3.30.565.10:FF:000006">
    <property type="entry name" value="Sensor histidine kinase WalK"/>
    <property type="match status" value="1"/>
</dbReference>
<dbReference type="InterPro" id="IPR036890">
    <property type="entry name" value="HATPase_C_sf"/>
</dbReference>
<dbReference type="SUPFAM" id="SSF55781">
    <property type="entry name" value="GAF domain-like"/>
    <property type="match status" value="2"/>
</dbReference>
<feature type="transmembrane region" description="Helical" evidence="7">
    <location>
        <begin position="43"/>
        <end position="61"/>
    </location>
</feature>
<feature type="transmembrane region" description="Helical" evidence="7">
    <location>
        <begin position="136"/>
        <end position="156"/>
    </location>
</feature>
<dbReference type="PRINTS" id="PR00344">
    <property type="entry name" value="BCTRLSENSOR"/>
</dbReference>
<dbReference type="InterPro" id="IPR003018">
    <property type="entry name" value="GAF"/>
</dbReference>
<evidence type="ECO:0000256" key="3">
    <source>
        <dbReference type="ARBA" id="ARBA00022553"/>
    </source>
</evidence>
<dbReference type="InterPro" id="IPR013656">
    <property type="entry name" value="PAS_4"/>
</dbReference>
<dbReference type="STRING" id="137658.SAMN05216186_103263"/>
<dbReference type="GO" id="GO:0000155">
    <property type="term" value="F:phosphorelay sensor kinase activity"/>
    <property type="evidence" value="ECO:0007669"/>
    <property type="project" value="InterPro"/>
</dbReference>
<dbReference type="InterPro" id="IPR003661">
    <property type="entry name" value="HisK_dim/P_dom"/>
</dbReference>
<gene>
    <name evidence="11" type="ORF">SAMN05216186_103263</name>
</gene>
<keyword evidence="5" id="KW-0418">Kinase</keyword>
<feature type="domain" description="PAC" evidence="10">
    <location>
        <begin position="850"/>
        <end position="901"/>
    </location>
</feature>
<dbReference type="Gene3D" id="3.30.565.10">
    <property type="entry name" value="Histidine kinase-like ATPase, C-terminal domain"/>
    <property type="match status" value="1"/>
</dbReference>
<dbReference type="Gene3D" id="3.30.450.40">
    <property type="match status" value="2"/>
</dbReference>
<evidence type="ECO:0000256" key="6">
    <source>
        <dbReference type="SAM" id="Coils"/>
    </source>
</evidence>
<dbReference type="InterPro" id="IPR036097">
    <property type="entry name" value="HisK_dim/P_sf"/>
</dbReference>
<dbReference type="Pfam" id="PF08448">
    <property type="entry name" value="PAS_4"/>
    <property type="match status" value="1"/>
</dbReference>
<dbReference type="Pfam" id="PF00512">
    <property type="entry name" value="HisKA"/>
    <property type="match status" value="1"/>
</dbReference>
<dbReference type="InterPro" id="IPR003594">
    <property type="entry name" value="HATPase_dom"/>
</dbReference>
<dbReference type="EC" id="2.7.13.3" evidence="2"/>
<dbReference type="InterPro" id="IPR029016">
    <property type="entry name" value="GAF-like_dom_sf"/>
</dbReference>
<dbReference type="CDD" id="cd00130">
    <property type="entry name" value="PAS"/>
    <property type="match status" value="4"/>
</dbReference>
<evidence type="ECO:0000259" key="9">
    <source>
        <dbReference type="PROSITE" id="PS50112"/>
    </source>
</evidence>
<dbReference type="PROSITE" id="PS50112">
    <property type="entry name" value="PAS"/>
    <property type="match status" value="4"/>
</dbReference>
<dbReference type="InterPro" id="IPR005467">
    <property type="entry name" value="His_kinase_dom"/>
</dbReference>
<dbReference type="SMART" id="SM00065">
    <property type="entry name" value="GAF"/>
    <property type="match status" value="2"/>
</dbReference>
<dbReference type="RefSeq" id="WP_244505948.1">
    <property type="nucleotide sequence ID" value="NZ_FNFD01000003.1"/>
</dbReference>
<dbReference type="SUPFAM" id="SSF47384">
    <property type="entry name" value="Homodimeric domain of signal transducing histidine kinase"/>
    <property type="match status" value="1"/>
</dbReference>